<evidence type="ECO:0000313" key="2">
    <source>
        <dbReference type="Proteomes" id="UP000234484"/>
    </source>
</evidence>
<dbReference type="RefSeq" id="WP_049887787.1">
    <property type="nucleotide sequence ID" value="NZ_AOIC01000057.1"/>
</dbReference>
<dbReference type="Pfam" id="PF04214">
    <property type="entry name" value="DUF411"/>
    <property type="match status" value="1"/>
</dbReference>
<name>A0A2J4JB21_NATGS</name>
<proteinExistence type="predicted"/>
<dbReference type="InterPro" id="IPR007332">
    <property type="entry name" value="DUF411"/>
</dbReference>
<evidence type="ECO:0000313" key="1">
    <source>
        <dbReference type="EMBL" id="PLK19090.1"/>
    </source>
</evidence>
<reference evidence="1 2" key="1">
    <citation type="submission" date="2017-12" db="EMBL/GenBank/DDBJ databases">
        <title>The characterization of oligonucleotides binding to NgAgo.</title>
        <authorList>
            <person name="Jiang L."/>
            <person name="He B."/>
            <person name="Kang J."/>
            <person name="Yu M."/>
            <person name="Li N."/>
            <person name="Fang Y."/>
            <person name="Tang Z."/>
            <person name="Wu P."/>
            <person name="Yao P."/>
            <person name="Huang J."/>
        </authorList>
    </citation>
    <scope>NUCLEOTIDE SEQUENCE [LARGE SCALE GENOMIC DNA]</scope>
    <source>
        <strain evidence="1 2">SP2</strain>
        <tissue evidence="1">Freeze-dried powder thallus</tissue>
    </source>
</reference>
<organism evidence="1 2">
    <name type="scientific">Natronobacterium gregoryi (strain ATCC 43098 / DSM 3393 / CCM 3738 / CIP 104747 / IAM 13177 / JCM 8860 / NBRC 102187 / NCIMB 2189 / SP2)</name>
    <dbReference type="NCBI Taxonomy" id="797304"/>
    <lineage>
        <taxon>Archaea</taxon>
        <taxon>Methanobacteriati</taxon>
        <taxon>Methanobacteriota</taxon>
        <taxon>Stenosarchaea group</taxon>
        <taxon>Halobacteria</taxon>
        <taxon>Halobacteriales</taxon>
        <taxon>Natrialbaceae</taxon>
        <taxon>Natronobacterium</taxon>
    </lineage>
</organism>
<sequence length="144" mass="14888">MGLALAGCLGDNTDEWATDETLAVASATQYQGPNCDCCDVYADYLADHLEGDLETVTTDDLAAVKAEYGIAEPLQSCHTIDLNGTIVEGHMPVAVVASALEDEVTGVALPGMPAGSPGMGGEKDGEWTVYEFGDGGEPAVYAEI</sequence>
<comment type="caution">
    <text evidence="1">The sequence shown here is derived from an EMBL/GenBank/DDBJ whole genome shotgun (WGS) entry which is preliminary data.</text>
</comment>
<dbReference type="Proteomes" id="UP000234484">
    <property type="component" value="Unassembled WGS sequence"/>
</dbReference>
<accession>A0A2J4JB21</accession>
<dbReference type="EMBL" id="PKKI01000071">
    <property type="protein sequence ID" value="PLK19090.1"/>
    <property type="molecule type" value="Genomic_DNA"/>
</dbReference>
<gene>
    <name evidence="1" type="ORF">CYV19_16785</name>
</gene>
<protein>
    <submittedName>
        <fullName evidence="1">Metal-binding protein</fullName>
    </submittedName>
</protein>
<dbReference type="AlphaFoldDB" id="A0A2J4JB21"/>